<dbReference type="NCBIfam" id="NF033592">
    <property type="entry name" value="transpos_IS4_1"/>
    <property type="match status" value="1"/>
</dbReference>
<dbReference type="AlphaFoldDB" id="A0A7T6YZL4"/>
<gene>
    <name evidence="7" type="ORF">HUG15_00535</name>
</gene>
<proteinExistence type="inferred from homology"/>
<evidence type="ECO:0000256" key="1">
    <source>
        <dbReference type="ARBA" id="ARBA00010075"/>
    </source>
</evidence>
<evidence type="ECO:0000259" key="6">
    <source>
        <dbReference type="Pfam" id="PF01609"/>
    </source>
</evidence>
<evidence type="ECO:0000256" key="2">
    <source>
        <dbReference type="ARBA" id="ARBA00022578"/>
    </source>
</evidence>
<keyword evidence="2" id="KW-0815">Transposition</keyword>
<feature type="region of interest" description="Disordered" evidence="5">
    <location>
        <begin position="146"/>
        <end position="167"/>
    </location>
</feature>
<dbReference type="KEGG" id="scia:HUG15_00535"/>
<feature type="domain" description="Transposase IS4-like" evidence="6">
    <location>
        <begin position="111"/>
        <end position="308"/>
    </location>
</feature>
<reference evidence="7 8" key="1">
    <citation type="submission" date="2020-06" db="EMBL/GenBank/DDBJ databases">
        <title>Genomic analysis of Salicibibacter sp. NKC5-3.</title>
        <authorList>
            <person name="Oh Y.J."/>
        </authorList>
    </citation>
    <scope>NUCLEOTIDE SEQUENCE [LARGE SCALE GENOMIC DNA]</scope>
    <source>
        <strain evidence="7 8">NKC5-3</strain>
    </source>
</reference>
<name>A0A7T6YZL4_9BACI</name>
<sequence length="325" mass="37207">MNKSTTFPNLRQKLHIDDELKPLLEKVGYNDTARKLDVFTLLQYLTSASVHEWTGYRQSATEGGSYGLVEVDHTALSKKARHVPYTIFKKLFHKVVSMCNRTTRRALNLNKDLLAIDSTTITVGEGRLPWAVYHGKRSGVKLHVAHKPSTGSPLQVEETGGLKHDGPVGEQLVNADYTLVEDRAYFKIKRIDRFIDDEQSFVIRMKENVAIVRPQSLKRLPNEESRVTRDITCQLGSSQVRSQKRHRVVFFNDNHGNEIRVVTDLKDVSAEKIADIYRERWAVESFFRWIKQYLNVPTLFGTTPNAVFKLQKRGLTPPSLDGIRF</sequence>
<dbReference type="PANTHER" id="PTHR33258:SF1">
    <property type="entry name" value="TRANSPOSASE INSL FOR INSERTION SEQUENCE ELEMENT IS186A-RELATED"/>
    <property type="match status" value="1"/>
</dbReference>
<dbReference type="GO" id="GO:0003677">
    <property type="term" value="F:DNA binding"/>
    <property type="evidence" value="ECO:0007669"/>
    <property type="project" value="UniProtKB-KW"/>
</dbReference>
<dbReference type="InterPro" id="IPR012337">
    <property type="entry name" value="RNaseH-like_sf"/>
</dbReference>
<dbReference type="SUPFAM" id="SSF53098">
    <property type="entry name" value="Ribonuclease H-like"/>
    <property type="match status" value="1"/>
</dbReference>
<dbReference type="Proteomes" id="UP000595823">
    <property type="component" value="Chromosome"/>
</dbReference>
<dbReference type="InterPro" id="IPR047952">
    <property type="entry name" value="Transpos_IS4"/>
</dbReference>
<keyword evidence="4" id="KW-0233">DNA recombination</keyword>
<evidence type="ECO:0000256" key="4">
    <source>
        <dbReference type="ARBA" id="ARBA00023172"/>
    </source>
</evidence>
<accession>A0A7T6YZL4</accession>
<evidence type="ECO:0000256" key="3">
    <source>
        <dbReference type="ARBA" id="ARBA00023125"/>
    </source>
</evidence>
<dbReference type="GO" id="GO:0004803">
    <property type="term" value="F:transposase activity"/>
    <property type="evidence" value="ECO:0007669"/>
    <property type="project" value="InterPro"/>
</dbReference>
<evidence type="ECO:0000256" key="5">
    <source>
        <dbReference type="SAM" id="MobiDB-lite"/>
    </source>
</evidence>
<evidence type="ECO:0000313" key="7">
    <source>
        <dbReference type="EMBL" id="QQK74251.1"/>
    </source>
</evidence>
<protein>
    <submittedName>
        <fullName evidence="7">IS4 family transposase</fullName>
    </submittedName>
</protein>
<comment type="similarity">
    <text evidence="1">Belongs to the transposase 11 family.</text>
</comment>
<dbReference type="GO" id="GO:0006313">
    <property type="term" value="P:DNA transposition"/>
    <property type="evidence" value="ECO:0007669"/>
    <property type="project" value="InterPro"/>
</dbReference>
<evidence type="ECO:0000313" key="8">
    <source>
        <dbReference type="Proteomes" id="UP000595823"/>
    </source>
</evidence>
<dbReference type="InterPro" id="IPR002559">
    <property type="entry name" value="Transposase_11"/>
</dbReference>
<keyword evidence="3" id="KW-0238">DNA-binding</keyword>
<dbReference type="EMBL" id="CP054705">
    <property type="protein sequence ID" value="QQK74251.1"/>
    <property type="molecule type" value="Genomic_DNA"/>
</dbReference>
<dbReference type="PANTHER" id="PTHR33258">
    <property type="entry name" value="TRANSPOSASE INSL FOR INSERTION SEQUENCE ELEMENT IS186A-RELATED"/>
    <property type="match status" value="1"/>
</dbReference>
<keyword evidence="8" id="KW-1185">Reference proteome</keyword>
<dbReference type="Pfam" id="PF01609">
    <property type="entry name" value="DDE_Tnp_1"/>
    <property type="match status" value="1"/>
</dbReference>
<organism evidence="7 8">
    <name type="scientific">Salicibibacter cibarius</name>
    <dbReference type="NCBI Taxonomy" id="2743000"/>
    <lineage>
        <taxon>Bacteria</taxon>
        <taxon>Bacillati</taxon>
        <taxon>Bacillota</taxon>
        <taxon>Bacilli</taxon>
        <taxon>Bacillales</taxon>
        <taxon>Bacillaceae</taxon>
        <taxon>Salicibibacter</taxon>
    </lineage>
</organism>